<evidence type="ECO:0000259" key="1">
    <source>
        <dbReference type="Pfam" id="PF02538"/>
    </source>
</evidence>
<dbReference type="Proteomes" id="UP000318661">
    <property type="component" value="Unassembled WGS sequence"/>
</dbReference>
<dbReference type="GO" id="GO:0017168">
    <property type="term" value="F:5-oxoprolinase (ATP-hydrolyzing) activity"/>
    <property type="evidence" value="ECO:0007669"/>
    <property type="project" value="TreeGrafter"/>
</dbReference>
<accession>A0A537KVH7</accession>
<dbReference type="EMBL" id="VBAJ01000366">
    <property type="protein sequence ID" value="TMI99730.1"/>
    <property type="molecule type" value="Genomic_DNA"/>
</dbReference>
<proteinExistence type="predicted"/>
<feature type="non-terminal residue" evidence="2">
    <location>
        <position position="1"/>
    </location>
</feature>
<comment type="caution">
    <text evidence="2">The sequence shown here is derived from an EMBL/GenBank/DDBJ whole genome shotgun (WGS) entry which is preliminary data.</text>
</comment>
<dbReference type="PANTHER" id="PTHR11365">
    <property type="entry name" value="5-OXOPROLINASE RELATED"/>
    <property type="match status" value="1"/>
</dbReference>
<dbReference type="InterPro" id="IPR045079">
    <property type="entry name" value="Oxoprolinase-like"/>
</dbReference>
<dbReference type="GO" id="GO:0005829">
    <property type="term" value="C:cytosol"/>
    <property type="evidence" value="ECO:0007669"/>
    <property type="project" value="TreeGrafter"/>
</dbReference>
<sequence>CKVIVAGDELTVDWEGAPPELPFGGVNCTGTYAAAHTTYALKSILTPEIPSNAGCFRPLHVRAPEGSVLNCRYPASVNQRTMVGWFCGPAVFRALAPVLADHVQAFTGLPALCAGYGRDAHGRTFNDHIMFGGGQGGGRNTDGNSAVLYPTSAANVPVEMFEQRTPLMVERKELIPDSAGAGRHRGGLGQQVVIRKLYDDGLPVQAQVLPHGIGSPLEGLLGGRSAGPGRYKIAGKVITKAAGLTQLAELRKSSDVVILEAAGGSGFGAPRERPLELVQRDLTEGYITPRGLAAYGARMRNGKVVRSPMKRLAKTKRVVIARPAGPKQSPVTEIATRLRRSR</sequence>
<dbReference type="AlphaFoldDB" id="A0A537KVH7"/>
<dbReference type="PANTHER" id="PTHR11365:SF23">
    <property type="entry name" value="HYPOTHETICAL 5-OXOPROLINASE (EUROFUNG)-RELATED"/>
    <property type="match status" value="1"/>
</dbReference>
<protein>
    <submittedName>
        <fullName evidence="2">Hydantoinase B/oxoprolinase family protein</fullName>
    </submittedName>
</protein>
<dbReference type="GO" id="GO:0006749">
    <property type="term" value="P:glutathione metabolic process"/>
    <property type="evidence" value="ECO:0007669"/>
    <property type="project" value="TreeGrafter"/>
</dbReference>
<evidence type="ECO:0000313" key="3">
    <source>
        <dbReference type="Proteomes" id="UP000318661"/>
    </source>
</evidence>
<dbReference type="InterPro" id="IPR003692">
    <property type="entry name" value="Hydantoinase_B"/>
</dbReference>
<feature type="domain" description="Hydantoinase B/oxoprolinase" evidence="1">
    <location>
        <begin position="1"/>
        <end position="270"/>
    </location>
</feature>
<organism evidence="2 3">
    <name type="scientific">Candidatus Segetimicrobium genomatis</name>
    <dbReference type="NCBI Taxonomy" id="2569760"/>
    <lineage>
        <taxon>Bacteria</taxon>
        <taxon>Bacillati</taxon>
        <taxon>Candidatus Sysuimicrobiota</taxon>
        <taxon>Candidatus Sysuimicrobiia</taxon>
        <taxon>Candidatus Sysuimicrobiales</taxon>
        <taxon>Candidatus Segetimicrobiaceae</taxon>
        <taxon>Candidatus Segetimicrobium</taxon>
    </lineage>
</organism>
<dbReference type="Pfam" id="PF02538">
    <property type="entry name" value="Hydantoinase_B"/>
    <property type="match status" value="1"/>
</dbReference>
<evidence type="ECO:0000313" key="2">
    <source>
        <dbReference type="EMBL" id="TMI99730.1"/>
    </source>
</evidence>
<name>A0A537KVH7_9BACT</name>
<gene>
    <name evidence="2" type="ORF">E6G99_13265</name>
</gene>
<reference evidence="2 3" key="1">
    <citation type="journal article" date="2019" name="Nat. Microbiol.">
        <title>Mediterranean grassland soil C-N compound turnover is dependent on rainfall and depth, and is mediated by genomically divergent microorganisms.</title>
        <authorList>
            <person name="Diamond S."/>
            <person name="Andeer P.F."/>
            <person name="Li Z."/>
            <person name="Crits-Christoph A."/>
            <person name="Burstein D."/>
            <person name="Anantharaman K."/>
            <person name="Lane K.R."/>
            <person name="Thomas B.C."/>
            <person name="Pan C."/>
            <person name="Northen T.R."/>
            <person name="Banfield J.F."/>
        </authorList>
    </citation>
    <scope>NUCLEOTIDE SEQUENCE [LARGE SCALE GENOMIC DNA]</scope>
    <source>
        <strain evidence="2">NP_2</strain>
    </source>
</reference>